<evidence type="ECO:0000313" key="2">
    <source>
        <dbReference type="EMBL" id="NVE94511.1"/>
    </source>
</evidence>
<proteinExistence type="predicted"/>
<keyword evidence="1" id="KW-0812">Transmembrane</keyword>
<dbReference type="EMBL" id="JABWTA010000001">
    <property type="protein sequence ID" value="NVE94511.1"/>
    <property type="molecule type" value="Genomic_DNA"/>
</dbReference>
<dbReference type="RefSeq" id="WP_176272783.1">
    <property type="nucleotide sequence ID" value="NZ_JABWTA010000001.1"/>
</dbReference>
<feature type="transmembrane region" description="Helical" evidence="1">
    <location>
        <begin position="119"/>
        <end position="138"/>
    </location>
</feature>
<evidence type="ECO:0000313" key="3">
    <source>
        <dbReference type="Proteomes" id="UP000546031"/>
    </source>
</evidence>
<keyword evidence="1" id="KW-0472">Membrane</keyword>
<feature type="transmembrane region" description="Helical" evidence="1">
    <location>
        <begin position="36"/>
        <end position="55"/>
    </location>
</feature>
<accession>A0A850HBY1</accession>
<name>A0A850HBY1_9SPHN</name>
<feature type="transmembrane region" description="Helical" evidence="1">
    <location>
        <begin position="61"/>
        <end position="81"/>
    </location>
</feature>
<keyword evidence="3" id="KW-1185">Reference proteome</keyword>
<gene>
    <name evidence="2" type="ORF">HUO12_06330</name>
</gene>
<organism evidence="2 3">
    <name type="scientific">Altererythrobacter lutimaris</name>
    <dbReference type="NCBI Taxonomy" id="2743979"/>
    <lineage>
        <taxon>Bacteria</taxon>
        <taxon>Pseudomonadati</taxon>
        <taxon>Pseudomonadota</taxon>
        <taxon>Alphaproteobacteria</taxon>
        <taxon>Sphingomonadales</taxon>
        <taxon>Erythrobacteraceae</taxon>
        <taxon>Altererythrobacter</taxon>
    </lineage>
</organism>
<comment type="caution">
    <text evidence="2">The sequence shown here is derived from an EMBL/GenBank/DDBJ whole genome shotgun (WGS) entry which is preliminary data.</text>
</comment>
<sequence>MSRLISTELIDQKARIVEAPVKQVVVDRTFELPRGLYIATVACYIGFLGIMAAAFSTPGLIIPMAIFAFFIVAGFAIPTIWTRLKPDHKSAAKSASRFASEGIMTNTGRLAPRDAAIQVLILPVLIVLWGLAVVMIAATV</sequence>
<protein>
    <submittedName>
        <fullName evidence="2">Uncharacterized protein</fullName>
    </submittedName>
</protein>
<evidence type="ECO:0000256" key="1">
    <source>
        <dbReference type="SAM" id="Phobius"/>
    </source>
</evidence>
<dbReference type="AlphaFoldDB" id="A0A850HBY1"/>
<dbReference type="Proteomes" id="UP000546031">
    <property type="component" value="Unassembled WGS sequence"/>
</dbReference>
<keyword evidence="1" id="KW-1133">Transmembrane helix</keyword>
<reference evidence="2 3" key="1">
    <citation type="submission" date="2020-06" db="EMBL/GenBank/DDBJ databases">
        <title>Altererythrobacter lutimaris sp. nov., a marine bacterium isolated from a tidal flat.</title>
        <authorList>
            <person name="Kim D."/>
            <person name="Yoo Y."/>
            <person name="Kim J.-J."/>
        </authorList>
    </citation>
    <scope>NUCLEOTIDE SEQUENCE [LARGE SCALE GENOMIC DNA]</scope>
    <source>
        <strain evidence="2 3">JGD-16</strain>
    </source>
</reference>